<protein>
    <recommendedName>
        <fullName evidence="3">Esterase</fullName>
    </recommendedName>
</protein>
<comment type="caution">
    <text evidence="1">The sequence shown here is derived from an EMBL/GenBank/DDBJ whole genome shotgun (WGS) entry which is preliminary data.</text>
</comment>
<dbReference type="Proteomes" id="UP000680304">
    <property type="component" value="Unassembled WGS sequence"/>
</dbReference>
<gene>
    <name evidence="1" type="ORF">PACILC2_53600</name>
</gene>
<sequence length="96" mass="11210">MISASFWYEGFLAFMRETPVPDGTHCIYMYVGELEGIYKPNIQREMVERTKEASALLLAKGFPQDRLKFETDANGTHDAFFFTQRFMNAMLWLFGH</sequence>
<keyword evidence="2" id="KW-1185">Reference proteome</keyword>
<dbReference type="InterPro" id="IPR029058">
    <property type="entry name" value="AB_hydrolase_fold"/>
</dbReference>
<organism evidence="1 2">
    <name type="scientific">Paenibacillus cisolokensis</name>
    <dbReference type="NCBI Taxonomy" id="1658519"/>
    <lineage>
        <taxon>Bacteria</taxon>
        <taxon>Bacillati</taxon>
        <taxon>Bacillota</taxon>
        <taxon>Bacilli</taxon>
        <taxon>Bacillales</taxon>
        <taxon>Paenibacillaceae</taxon>
        <taxon>Paenibacillus</taxon>
    </lineage>
</organism>
<reference evidence="1 2" key="1">
    <citation type="submission" date="2021-04" db="EMBL/GenBank/DDBJ databases">
        <title>Draft genome sequence of Paenibacillus cisolokensis, LC2-13A.</title>
        <authorList>
            <person name="Uke A."/>
            <person name="Chhe C."/>
            <person name="Baramee S."/>
            <person name="Kosugi A."/>
        </authorList>
    </citation>
    <scope>NUCLEOTIDE SEQUENCE [LARGE SCALE GENOMIC DNA]</scope>
    <source>
        <strain evidence="1 2">LC2-13A</strain>
    </source>
</reference>
<accession>A0ABQ4NEY1</accession>
<name>A0ABQ4NEY1_9BACL</name>
<proteinExistence type="predicted"/>
<evidence type="ECO:0000313" key="2">
    <source>
        <dbReference type="Proteomes" id="UP000680304"/>
    </source>
</evidence>
<dbReference type="SUPFAM" id="SSF53474">
    <property type="entry name" value="alpha/beta-Hydrolases"/>
    <property type="match status" value="1"/>
</dbReference>
<dbReference type="Gene3D" id="3.40.50.1820">
    <property type="entry name" value="alpha/beta hydrolase"/>
    <property type="match status" value="1"/>
</dbReference>
<dbReference type="EMBL" id="BOVJ01000209">
    <property type="protein sequence ID" value="GIQ66792.1"/>
    <property type="molecule type" value="Genomic_DNA"/>
</dbReference>
<evidence type="ECO:0008006" key="3">
    <source>
        <dbReference type="Google" id="ProtNLM"/>
    </source>
</evidence>
<evidence type="ECO:0000313" key="1">
    <source>
        <dbReference type="EMBL" id="GIQ66792.1"/>
    </source>
</evidence>